<dbReference type="SUPFAM" id="SSF51621">
    <property type="entry name" value="Phosphoenolpyruvate/pyruvate domain"/>
    <property type="match status" value="1"/>
</dbReference>
<dbReference type="PANTHER" id="PTHR32308">
    <property type="entry name" value="LYASE BETA SUBUNIT, PUTATIVE (AFU_ORTHOLOGUE AFUA_4G13030)-RELATED"/>
    <property type="match status" value="1"/>
</dbReference>
<dbReference type="InterPro" id="IPR015813">
    <property type="entry name" value="Pyrv/PenolPyrv_kinase-like_dom"/>
</dbReference>
<dbReference type="Gene3D" id="3.20.20.60">
    <property type="entry name" value="Phosphoenolpyruvate-binding domains"/>
    <property type="match status" value="1"/>
</dbReference>
<accession>A0A7Y9E3Q9</accession>
<dbReference type="AlphaFoldDB" id="A0A7Y9E3Q9"/>
<keyword evidence="3" id="KW-0460">Magnesium</keyword>
<name>A0A7Y9E3Q9_9ACTN</name>
<keyword evidence="5" id="KW-1185">Reference proteome</keyword>
<dbReference type="GO" id="GO:0006107">
    <property type="term" value="P:oxaloacetate metabolic process"/>
    <property type="evidence" value="ECO:0007669"/>
    <property type="project" value="TreeGrafter"/>
</dbReference>
<dbReference type="InterPro" id="IPR040442">
    <property type="entry name" value="Pyrv_kinase-like_dom_sf"/>
</dbReference>
<comment type="cofactor">
    <cofactor evidence="1">
        <name>Mg(2+)</name>
        <dbReference type="ChEBI" id="CHEBI:18420"/>
    </cofactor>
</comment>
<dbReference type="GO" id="GO:0000287">
    <property type="term" value="F:magnesium ion binding"/>
    <property type="evidence" value="ECO:0007669"/>
    <property type="project" value="TreeGrafter"/>
</dbReference>
<dbReference type="InterPro" id="IPR054255">
    <property type="entry name" value="DUF6986"/>
</dbReference>
<gene>
    <name evidence="4" type="ORF">BJZ21_000642</name>
</gene>
<organism evidence="4 5">
    <name type="scientific">Nocardioides panaciterrulae</name>
    <dbReference type="NCBI Taxonomy" id="661492"/>
    <lineage>
        <taxon>Bacteria</taxon>
        <taxon>Bacillati</taxon>
        <taxon>Actinomycetota</taxon>
        <taxon>Actinomycetes</taxon>
        <taxon>Propionibacteriales</taxon>
        <taxon>Nocardioidaceae</taxon>
        <taxon>Nocardioides</taxon>
    </lineage>
</organism>
<dbReference type="PANTHER" id="PTHR32308:SF10">
    <property type="entry name" value="CITRATE LYASE SUBUNIT BETA"/>
    <property type="match status" value="1"/>
</dbReference>
<dbReference type="RefSeq" id="WP_343051927.1">
    <property type="nucleotide sequence ID" value="NZ_JACCBG010000001.1"/>
</dbReference>
<keyword evidence="4" id="KW-0456">Lyase</keyword>
<evidence type="ECO:0000313" key="4">
    <source>
        <dbReference type="EMBL" id="NYD40559.1"/>
    </source>
</evidence>
<evidence type="ECO:0000256" key="2">
    <source>
        <dbReference type="ARBA" id="ARBA00022723"/>
    </source>
</evidence>
<sequence>MSDNVDNRVIVPAGLGEELDRLLAEDDAHLAAAYPGDRGVRQPVHTVYVPADRYAATTVADWGRAGLAALDEHAPDAAAVAAAWGLDPALAVEVHAAVRRKLAEQPIEDLRIDLEDGFGVRPDEEEDAVVVAAARALAASVRAGAAAPFHGIRFKSLEAPTRARGLRTLALFVGELVAAGEGVGGLGDLGGLVVTLPKVTSVAQVEAMVVACGRLEQEHGLAPGSLRFEIQVETPQSILGADGTLLVARMIHAGQGRVTGLHYGTYDYSASCGIAAAYQSMEHPAADHAKAIMQVAAAGTGVFVSDGSTNVLPVGDHASVLAAWRLHGRLVRRSLERGFYQGWDLHPAQLPSRYVATDAFYREGLPGAAARLHAYVHGGDSGYLDEPATAAALAGFVMRGVDCGAVTPAELEERIGVDVDRLAVLARRRVAATG</sequence>
<evidence type="ECO:0000313" key="5">
    <source>
        <dbReference type="Proteomes" id="UP000535511"/>
    </source>
</evidence>
<reference evidence="4 5" key="1">
    <citation type="submission" date="2020-07" db="EMBL/GenBank/DDBJ databases">
        <title>Sequencing the genomes of 1000 actinobacteria strains.</title>
        <authorList>
            <person name="Klenk H.-P."/>
        </authorList>
    </citation>
    <scope>NUCLEOTIDE SEQUENCE [LARGE SCALE GENOMIC DNA]</scope>
    <source>
        <strain evidence="4 5">DSM 21350</strain>
    </source>
</reference>
<evidence type="ECO:0000256" key="1">
    <source>
        <dbReference type="ARBA" id="ARBA00001946"/>
    </source>
</evidence>
<comment type="caution">
    <text evidence="4">The sequence shown here is derived from an EMBL/GenBank/DDBJ whole genome shotgun (WGS) entry which is preliminary data.</text>
</comment>
<keyword evidence="2" id="KW-0479">Metal-binding</keyword>
<dbReference type="EMBL" id="JACCBG010000001">
    <property type="protein sequence ID" value="NYD40559.1"/>
    <property type="molecule type" value="Genomic_DNA"/>
</dbReference>
<dbReference type="GO" id="GO:0016829">
    <property type="term" value="F:lyase activity"/>
    <property type="evidence" value="ECO:0007669"/>
    <property type="project" value="UniProtKB-KW"/>
</dbReference>
<dbReference type="Proteomes" id="UP000535511">
    <property type="component" value="Unassembled WGS sequence"/>
</dbReference>
<evidence type="ECO:0000256" key="3">
    <source>
        <dbReference type="ARBA" id="ARBA00022842"/>
    </source>
</evidence>
<dbReference type="Pfam" id="PF22484">
    <property type="entry name" value="DUF6986"/>
    <property type="match status" value="1"/>
</dbReference>
<proteinExistence type="predicted"/>
<protein>
    <submittedName>
        <fullName evidence="4">Citrate lyase beta subunit</fullName>
    </submittedName>
</protein>